<proteinExistence type="inferred from homology"/>
<dbReference type="Pfam" id="PF17866">
    <property type="entry name" value="AAA_lid_6"/>
    <property type="match status" value="2"/>
</dbReference>
<comment type="caution">
    <text evidence="6">The sequence shown here is derived from an EMBL/GenBank/DDBJ whole genome shotgun (WGS) entry which is preliminary data.</text>
</comment>
<feature type="domain" description="AAA+ ATPase" evidence="5">
    <location>
        <begin position="651"/>
        <end position="790"/>
    </location>
</feature>
<organism evidence="6 7">
    <name type="scientific">Actinomadura yumaensis</name>
    <dbReference type="NCBI Taxonomy" id="111807"/>
    <lineage>
        <taxon>Bacteria</taxon>
        <taxon>Bacillati</taxon>
        <taxon>Actinomycetota</taxon>
        <taxon>Actinomycetes</taxon>
        <taxon>Streptosporangiales</taxon>
        <taxon>Thermomonosporaceae</taxon>
        <taxon>Actinomadura</taxon>
    </lineage>
</organism>
<dbReference type="InterPro" id="IPR003593">
    <property type="entry name" value="AAA+_ATPase"/>
</dbReference>
<feature type="region of interest" description="Disordered" evidence="4">
    <location>
        <begin position="351"/>
        <end position="370"/>
    </location>
</feature>
<keyword evidence="3" id="KW-0067">ATP-binding</keyword>
<dbReference type="PANTHER" id="PTHR43392:SF2">
    <property type="entry name" value="AAA-TYPE ATPASE FAMILY PROTEIN _ ANKYRIN REPEAT FAMILY PROTEIN"/>
    <property type="match status" value="1"/>
</dbReference>
<dbReference type="Proteomes" id="UP001596380">
    <property type="component" value="Unassembled WGS sequence"/>
</dbReference>
<dbReference type="InterPro" id="IPR050773">
    <property type="entry name" value="CbxX/CfxQ_RuBisCO_ESX"/>
</dbReference>
<feature type="domain" description="AAA+ ATPase" evidence="5">
    <location>
        <begin position="390"/>
        <end position="522"/>
    </location>
</feature>
<dbReference type="Gene3D" id="1.10.8.60">
    <property type="match status" value="2"/>
</dbReference>
<evidence type="ECO:0000256" key="1">
    <source>
        <dbReference type="ARBA" id="ARBA00010378"/>
    </source>
</evidence>
<dbReference type="EMBL" id="JBHSXS010000015">
    <property type="protein sequence ID" value="MFC6882891.1"/>
    <property type="molecule type" value="Genomic_DNA"/>
</dbReference>
<comment type="similarity">
    <text evidence="1">Belongs to the CbxX/CfxQ family.</text>
</comment>
<dbReference type="SUPFAM" id="SSF52540">
    <property type="entry name" value="P-loop containing nucleoside triphosphate hydrolases"/>
    <property type="match status" value="3"/>
</dbReference>
<dbReference type="PANTHER" id="PTHR43392">
    <property type="entry name" value="AAA-TYPE ATPASE FAMILY PROTEIN / ANKYRIN REPEAT FAMILY PROTEIN"/>
    <property type="match status" value="1"/>
</dbReference>
<name>A0ABW2CQG9_9ACTN</name>
<dbReference type="RefSeq" id="WP_160820342.1">
    <property type="nucleotide sequence ID" value="NZ_JBHSXS010000015.1"/>
</dbReference>
<evidence type="ECO:0000256" key="2">
    <source>
        <dbReference type="ARBA" id="ARBA00022741"/>
    </source>
</evidence>
<dbReference type="Gene3D" id="3.40.50.300">
    <property type="entry name" value="P-loop containing nucleotide triphosphate hydrolases"/>
    <property type="match status" value="3"/>
</dbReference>
<evidence type="ECO:0000313" key="7">
    <source>
        <dbReference type="Proteomes" id="UP001596380"/>
    </source>
</evidence>
<accession>A0ABW2CQG9</accession>
<evidence type="ECO:0000256" key="3">
    <source>
        <dbReference type="ARBA" id="ARBA00022840"/>
    </source>
</evidence>
<evidence type="ECO:0000259" key="5">
    <source>
        <dbReference type="SMART" id="SM00382"/>
    </source>
</evidence>
<gene>
    <name evidence="6" type="ORF">ACFQKB_24265</name>
</gene>
<protein>
    <submittedName>
        <fullName evidence="6">AAA family ATPase</fullName>
    </submittedName>
</protein>
<keyword evidence="2" id="KW-0547">Nucleotide-binding</keyword>
<dbReference type="InterPro" id="IPR027417">
    <property type="entry name" value="P-loop_NTPase"/>
</dbReference>
<sequence>MRLPEHLELLVTDEPVFDLYAAGPWRVPDGLFDEMRARLDKLVSDPRFTGLTSDEHSLLTPPAPLVVADLLLTVDFLCGGAAVNAGTHSRLQYQIFGHYHREPRELLRGPIDWGVTAGNFRPLEWLEDIPDKDLAITLGRESLDVLEGLEPLEPRRQALIRLYDDPPPDIRVRADQEDRDLWMAHAADDVLAVLPELAGPIGYLEWVCAGLLPVHEHLRDVAPHDEPVLELLIHLLLQGGLNQVPAELSAALDEDRYGELLERFATAREGFDAHAWYSATRAWLARALGAGAADACRAWLDMAMRFTGAAQGLPADARIPDPEWIPVGEFQADVRRLCGPRRHVANPLAADVGKAPRPGTRRNRAPEAGSGLIGQPDVVAALEGIAASTKPVRLLLVGPDGTGKRDAAQEVARLLQDRLITAPPLWLADDFFAGKEVAAATTHLYNDARESAGARLMVIDGLDDMSRDPRSGEAIVEELHRALDVHEDLHVVALCEPGGDARIREVNPGLALRFQVVRTHPFTADGYAELFDRALHARGARAHKRALAAAGSLLVRTPPVRNLRNARLAQRLADVVVDAVRERAEPGAELVVKRADVPASFDPGGSAGDPMADLAALTGLRSVKREIELVVAGTKAAGLRRAAGRPVTAAPARHMVFTGNPGTGKTEVARLLARVYKDLGVLSSGHLVEASRAQLVGQYLGETSVKTRAVVQRALGGVLFIDEAYALTQSTLGDDYGPEAIAELVKMMEDHRDDLVVIVAGYEREMHRFIASDPGLASRFPTTVRFPDFTDAELVEIFAGQAAAAGLTPEPAALDKVAGLLARAPRGRSFGNARLMRNLCERATALQARRITAKKRTTPQQLAALLTEDVPDSLSGVTRTVPATDPLTALDALIGLRDVKREVHRLVAEARAAELRRAAGQPARTPSRHLLFTGNPGTAKTTVARLVAALYAQLGLLSSGHLVEAHRGDLIAPYLGQTAPKVRAAVEQALGGVLFIDEAYALTGDDYGREAVATLVKLMEEYRGDLVVIAAGYEREMSAFLASDPGLESRFAKRLRFPDYSTSELIQIFEHLAAADGLTLAPDVPAALRRHLMATNGSNGSGHAPADGRAGNGRHMRNLLDTAIATQAQRLTPSASDSEIITLRASDLPEPSATPAGYGLYL</sequence>
<dbReference type="SMART" id="SM00382">
    <property type="entry name" value="AAA"/>
    <property type="match status" value="3"/>
</dbReference>
<reference evidence="7" key="1">
    <citation type="journal article" date="2019" name="Int. J. Syst. Evol. Microbiol.">
        <title>The Global Catalogue of Microorganisms (GCM) 10K type strain sequencing project: providing services to taxonomists for standard genome sequencing and annotation.</title>
        <authorList>
            <consortium name="The Broad Institute Genomics Platform"/>
            <consortium name="The Broad Institute Genome Sequencing Center for Infectious Disease"/>
            <person name="Wu L."/>
            <person name="Ma J."/>
        </authorList>
    </citation>
    <scope>NUCLEOTIDE SEQUENCE [LARGE SCALE GENOMIC DNA]</scope>
    <source>
        <strain evidence="7">JCM 3369</strain>
    </source>
</reference>
<evidence type="ECO:0000313" key="6">
    <source>
        <dbReference type="EMBL" id="MFC6882891.1"/>
    </source>
</evidence>
<dbReference type="CDD" id="cd00009">
    <property type="entry name" value="AAA"/>
    <property type="match status" value="2"/>
</dbReference>
<keyword evidence="7" id="KW-1185">Reference proteome</keyword>
<feature type="domain" description="AAA+ ATPase" evidence="5">
    <location>
        <begin position="926"/>
        <end position="1061"/>
    </location>
</feature>
<dbReference type="Pfam" id="PF00004">
    <property type="entry name" value="AAA"/>
    <property type="match status" value="2"/>
</dbReference>
<dbReference type="InterPro" id="IPR000641">
    <property type="entry name" value="CbxX/CfxQ"/>
</dbReference>
<dbReference type="InterPro" id="IPR003959">
    <property type="entry name" value="ATPase_AAA_core"/>
</dbReference>
<evidence type="ECO:0000256" key="4">
    <source>
        <dbReference type="SAM" id="MobiDB-lite"/>
    </source>
</evidence>
<dbReference type="PRINTS" id="PR00819">
    <property type="entry name" value="CBXCFQXSUPER"/>
</dbReference>
<dbReference type="InterPro" id="IPR041627">
    <property type="entry name" value="AAA_lid_6"/>
</dbReference>